<dbReference type="OrthoDB" id="278870at2"/>
<evidence type="ECO:0000313" key="2">
    <source>
        <dbReference type="EMBL" id="TWH05411.1"/>
    </source>
</evidence>
<feature type="transmembrane region" description="Helical" evidence="1">
    <location>
        <begin position="45"/>
        <end position="64"/>
    </location>
</feature>
<name>A0A562D8D9_9GAMM</name>
<evidence type="ECO:0000256" key="1">
    <source>
        <dbReference type="SAM" id="Phobius"/>
    </source>
</evidence>
<sequence>MARFASPSTLAGIAAPMAVWAVHFVVLYSLQGLACGEGWSQRGASWAMLALTVPALAAIAWLGLRALRAARAAGAAGPAARRARFAAQAAALCAVLATVAVLFTVVPVLLLPACR</sequence>
<comment type="caution">
    <text evidence="2">The sequence shown here is derived from an EMBL/GenBank/DDBJ whole genome shotgun (WGS) entry which is preliminary data.</text>
</comment>
<dbReference type="AlphaFoldDB" id="A0A562D8D9"/>
<organism evidence="2 3">
    <name type="scientific">Pseudoxanthomonas taiwanensis J19</name>
    <dbReference type="NCBI Taxonomy" id="935569"/>
    <lineage>
        <taxon>Bacteria</taxon>
        <taxon>Pseudomonadati</taxon>
        <taxon>Pseudomonadota</taxon>
        <taxon>Gammaproteobacteria</taxon>
        <taxon>Lysobacterales</taxon>
        <taxon>Lysobacteraceae</taxon>
        <taxon>Pseudoxanthomonas</taxon>
    </lineage>
</organism>
<feature type="transmembrane region" description="Helical" evidence="1">
    <location>
        <begin position="85"/>
        <end position="110"/>
    </location>
</feature>
<dbReference type="RefSeq" id="WP_147208999.1">
    <property type="nucleotide sequence ID" value="NZ_VLJS01000091.1"/>
</dbReference>
<gene>
    <name evidence="2" type="ORF">L613_000600000040</name>
</gene>
<keyword evidence="1" id="KW-0812">Transmembrane</keyword>
<reference evidence="2 3" key="1">
    <citation type="submission" date="2019-07" db="EMBL/GenBank/DDBJ databases">
        <title>Genome sequencing of lignin-degrading bacterial isolates.</title>
        <authorList>
            <person name="Gladden J."/>
        </authorList>
    </citation>
    <scope>NUCLEOTIDE SEQUENCE [LARGE SCALE GENOMIC DNA]</scope>
    <source>
        <strain evidence="2 3">J19</strain>
    </source>
</reference>
<accession>A0A562D8D9</accession>
<proteinExistence type="predicted"/>
<protein>
    <submittedName>
        <fullName evidence="2">Uncharacterized protein</fullName>
    </submittedName>
</protein>
<dbReference type="Proteomes" id="UP000321583">
    <property type="component" value="Unassembled WGS sequence"/>
</dbReference>
<keyword evidence="1" id="KW-0472">Membrane</keyword>
<dbReference type="EMBL" id="VLJS01000091">
    <property type="protein sequence ID" value="TWH05411.1"/>
    <property type="molecule type" value="Genomic_DNA"/>
</dbReference>
<evidence type="ECO:0000313" key="3">
    <source>
        <dbReference type="Proteomes" id="UP000321583"/>
    </source>
</evidence>
<keyword evidence="3" id="KW-1185">Reference proteome</keyword>
<keyword evidence="1" id="KW-1133">Transmembrane helix</keyword>